<comment type="caution">
    <text evidence="2">The sequence shown here is derived from an EMBL/GenBank/DDBJ whole genome shotgun (WGS) entry which is preliminary data.</text>
</comment>
<dbReference type="Proteomes" id="UP001054837">
    <property type="component" value="Unassembled WGS sequence"/>
</dbReference>
<evidence type="ECO:0000313" key="2">
    <source>
        <dbReference type="EMBL" id="GIY81801.1"/>
    </source>
</evidence>
<dbReference type="EMBL" id="BPLQ01014668">
    <property type="protein sequence ID" value="GIY81801.1"/>
    <property type="molecule type" value="Genomic_DNA"/>
</dbReference>
<protein>
    <submittedName>
        <fullName evidence="2">Uncharacterized protein</fullName>
    </submittedName>
</protein>
<sequence length="94" mass="10416">MATNYDLPNGAEERQGHPSARKDGAASSLPGCRQTTIAHPGRSRRDATLSPGLIWGIWKRKKKIVCRSRGGAGELKGKGDRIEHRRRTSWRSLP</sequence>
<reference evidence="2 3" key="1">
    <citation type="submission" date="2021-06" db="EMBL/GenBank/DDBJ databases">
        <title>Caerostris darwini draft genome.</title>
        <authorList>
            <person name="Kono N."/>
            <person name="Arakawa K."/>
        </authorList>
    </citation>
    <scope>NUCLEOTIDE SEQUENCE [LARGE SCALE GENOMIC DNA]</scope>
</reference>
<feature type="compositionally biased region" description="Basic residues" evidence="1">
    <location>
        <begin position="84"/>
        <end position="94"/>
    </location>
</feature>
<dbReference type="AlphaFoldDB" id="A0AAV4WG10"/>
<evidence type="ECO:0000256" key="1">
    <source>
        <dbReference type="SAM" id="MobiDB-lite"/>
    </source>
</evidence>
<organism evidence="2 3">
    <name type="scientific">Caerostris darwini</name>
    <dbReference type="NCBI Taxonomy" id="1538125"/>
    <lineage>
        <taxon>Eukaryota</taxon>
        <taxon>Metazoa</taxon>
        <taxon>Ecdysozoa</taxon>
        <taxon>Arthropoda</taxon>
        <taxon>Chelicerata</taxon>
        <taxon>Arachnida</taxon>
        <taxon>Araneae</taxon>
        <taxon>Araneomorphae</taxon>
        <taxon>Entelegynae</taxon>
        <taxon>Araneoidea</taxon>
        <taxon>Araneidae</taxon>
        <taxon>Caerostris</taxon>
    </lineage>
</organism>
<feature type="region of interest" description="Disordered" evidence="1">
    <location>
        <begin position="1"/>
        <end position="48"/>
    </location>
</feature>
<feature type="region of interest" description="Disordered" evidence="1">
    <location>
        <begin position="69"/>
        <end position="94"/>
    </location>
</feature>
<evidence type="ECO:0000313" key="3">
    <source>
        <dbReference type="Proteomes" id="UP001054837"/>
    </source>
</evidence>
<name>A0AAV4WG10_9ARAC</name>
<accession>A0AAV4WG10</accession>
<feature type="compositionally biased region" description="Basic and acidic residues" evidence="1">
    <location>
        <begin position="11"/>
        <end position="24"/>
    </location>
</feature>
<proteinExistence type="predicted"/>
<gene>
    <name evidence="2" type="ORF">CDAR_512351</name>
</gene>
<keyword evidence="3" id="KW-1185">Reference proteome</keyword>